<dbReference type="AlphaFoldDB" id="A0A0Q0T4C3"/>
<evidence type="ECO:0000313" key="9">
    <source>
        <dbReference type="Proteomes" id="UP000050342"/>
    </source>
</evidence>
<dbReference type="PROSITE" id="PS00101">
    <property type="entry name" value="HEXAPEP_TRANSFERASES"/>
    <property type="match status" value="1"/>
</dbReference>
<accession>A0A0Q0T4C3</accession>
<name>A0A0Q0T4C3_9PSED</name>
<evidence type="ECO:0000256" key="3">
    <source>
        <dbReference type="ARBA" id="ARBA00022556"/>
    </source>
</evidence>
<keyword evidence="5" id="KW-0677">Repeat</keyword>
<evidence type="ECO:0000256" key="5">
    <source>
        <dbReference type="ARBA" id="ARBA00022737"/>
    </source>
</evidence>
<keyword evidence="3" id="KW-0441">Lipid A biosynthesis</keyword>
<dbReference type="PANTHER" id="PTHR23416:SF23">
    <property type="entry name" value="ACETYLTRANSFERASE C18B11.09C-RELATED"/>
    <property type="match status" value="1"/>
</dbReference>
<comment type="caution">
    <text evidence="8">The sequence shown here is derived from an EMBL/GenBank/DDBJ whole genome shotgun (WGS) entry which is preliminary data.</text>
</comment>
<organism evidence="8 9">
    <name type="scientific">Pseudomonas endophytica</name>
    <dbReference type="NCBI Taxonomy" id="1563157"/>
    <lineage>
        <taxon>Bacteria</taxon>
        <taxon>Pseudomonadati</taxon>
        <taxon>Pseudomonadota</taxon>
        <taxon>Gammaproteobacteria</taxon>
        <taxon>Pseudomonadales</taxon>
        <taxon>Pseudomonadaceae</taxon>
        <taxon>Pseudomonas</taxon>
    </lineage>
</organism>
<proteinExistence type="inferred from homology"/>
<dbReference type="SUPFAM" id="SSF51161">
    <property type="entry name" value="Trimeric LpxA-like enzymes"/>
    <property type="match status" value="1"/>
</dbReference>
<keyword evidence="6" id="KW-0443">Lipid metabolism</keyword>
<dbReference type="Pfam" id="PF00132">
    <property type="entry name" value="Hexapep"/>
    <property type="match status" value="1"/>
</dbReference>
<dbReference type="Proteomes" id="UP000050342">
    <property type="component" value="Unassembled WGS sequence"/>
</dbReference>
<dbReference type="CDD" id="cd03357">
    <property type="entry name" value="LbH_MAT_GAT"/>
    <property type="match status" value="1"/>
</dbReference>
<keyword evidence="7" id="KW-0012">Acyltransferase</keyword>
<dbReference type="GO" id="GO:0008374">
    <property type="term" value="F:O-acyltransferase activity"/>
    <property type="evidence" value="ECO:0007669"/>
    <property type="project" value="TreeGrafter"/>
</dbReference>
<dbReference type="Gene3D" id="2.160.10.10">
    <property type="entry name" value="Hexapeptide repeat proteins"/>
    <property type="match status" value="1"/>
</dbReference>
<comment type="similarity">
    <text evidence="1">Belongs to the transferase hexapeptide repeat family.</text>
</comment>
<dbReference type="PANTHER" id="PTHR23416">
    <property type="entry name" value="SIALIC ACID SYNTHASE-RELATED"/>
    <property type="match status" value="1"/>
</dbReference>
<dbReference type="InterPro" id="IPR051159">
    <property type="entry name" value="Hexapeptide_acetyltransf"/>
</dbReference>
<evidence type="ECO:0000256" key="7">
    <source>
        <dbReference type="ARBA" id="ARBA00023315"/>
    </source>
</evidence>
<protein>
    <submittedName>
        <fullName evidence="8">Acetyltransferase</fullName>
    </submittedName>
</protein>
<evidence type="ECO:0000256" key="2">
    <source>
        <dbReference type="ARBA" id="ARBA00022516"/>
    </source>
</evidence>
<sequence>MFLHGRHDLSKKHCAKLLVKTGASIDGSIVIRPPFFFERGNFKVGKGVFINSGCVFLDKSLITIGDYVMFGPHVRLCTTAHDTHPDRRRTNDTNAPISIGSNVWLGAGAVILPGVTVGENSVIAANSVVTESVPPNALYAGSPARFKRWLIEPMSS</sequence>
<evidence type="ECO:0000313" key="8">
    <source>
        <dbReference type="EMBL" id="KQB55014.1"/>
    </source>
</evidence>
<keyword evidence="9" id="KW-1185">Reference proteome</keyword>
<keyword evidence="2" id="KW-0444">Lipid biosynthesis</keyword>
<dbReference type="InterPro" id="IPR011004">
    <property type="entry name" value="Trimer_LpxA-like_sf"/>
</dbReference>
<evidence type="ECO:0000256" key="4">
    <source>
        <dbReference type="ARBA" id="ARBA00022679"/>
    </source>
</evidence>
<dbReference type="EMBL" id="LLWH01000033">
    <property type="protein sequence ID" value="KQB55014.1"/>
    <property type="molecule type" value="Genomic_DNA"/>
</dbReference>
<dbReference type="InterPro" id="IPR018357">
    <property type="entry name" value="Hexapep_transf_CS"/>
</dbReference>
<dbReference type="GO" id="GO:0016020">
    <property type="term" value="C:membrane"/>
    <property type="evidence" value="ECO:0007669"/>
    <property type="project" value="GOC"/>
</dbReference>
<reference evidence="8 9" key="1">
    <citation type="submission" date="2015-10" db="EMBL/GenBank/DDBJ databases">
        <title>Pseudomonas helleri sp. nov. and Pseudomonas weihenstephanensis sp. nov., isolated from raw cows milk.</title>
        <authorList>
            <person name="Von Neubeck M."/>
            <person name="Huptas C."/>
            <person name="Wenning M."/>
            <person name="Scherer S."/>
        </authorList>
    </citation>
    <scope>NUCLEOTIDE SEQUENCE [LARGE SCALE GENOMIC DNA]</scope>
    <source>
        <strain evidence="8 9">BSTT44</strain>
    </source>
</reference>
<evidence type="ECO:0000256" key="6">
    <source>
        <dbReference type="ARBA" id="ARBA00023098"/>
    </source>
</evidence>
<keyword evidence="4 8" id="KW-0808">Transferase</keyword>
<dbReference type="GO" id="GO:0009245">
    <property type="term" value="P:lipid A biosynthetic process"/>
    <property type="evidence" value="ECO:0007669"/>
    <property type="project" value="UniProtKB-KW"/>
</dbReference>
<gene>
    <name evidence="8" type="ORF">AQS70_20035</name>
</gene>
<evidence type="ECO:0000256" key="1">
    <source>
        <dbReference type="ARBA" id="ARBA00007274"/>
    </source>
</evidence>
<dbReference type="STRING" id="1563157.AQS70_20035"/>
<dbReference type="InterPro" id="IPR001451">
    <property type="entry name" value="Hexapep"/>
</dbReference>